<dbReference type="RefSeq" id="WP_107289042.1">
    <property type="nucleotide sequence ID" value="NZ_PYNF01000003.1"/>
</dbReference>
<evidence type="ECO:0000313" key="1">
    <source>
        <dbReference type="EMBL" id="PSV00412.1"/>
    </source>
</evidence>
<organism evidence="1 2">
    <name type="scientific">Photobacterium kishitanii</name>
    <dbReference type="NCBI Taxonomy" id="318456"/>
    <lineage>
        <taxon>Bacteria</taxon>
        <taxon>Pseudomonadati</taxon>
        <taxon>Pseudomonadota</taxon>
        <taxon>Gammaproteobacteria</taxon>
        <taxon>Vibrionales</taxon>
        <taxon>Vibrionaceae</taxon>
        <taxon>Photobacterium</taxon>
    </lineage>
</organism>
<proteinExistence type="predicted"/>
<evidence type="ECO:0000313" key="2">
    <source>
        <dbReference type="Proteomes" id="UP000241426"/>
    </source>
</evidence>
<sequence>MNKLQTIINAGDINGYSDAGSVRKEMFHKEAQRILKKIAKDLNLAKADFKVRSNKSGIAGSGDICLHSNTFYVTVSEPNYGMKAVMYRTCKGLTDYKGGNNQWTDTEALYDGTLVEKLSRM</sequence>
<comment type="caution">
    <text evidence="1">The sequence shown here is derived from an EMBL/GenBank/DDBJ whole genome shotgun (WGS) entry which is preliminary data.</text>
</comment>
<name>A0A2T3KL27_9GAMM</name>
<accession>A0A2T3KL27</accession>
<protein>
    <submittedName>
        <fullName evidence="1">Uncharacterized protein</fullName>
    </submittedName>
</protein>
<dbReference type="AlphaFoldDB" id="A0A2T3KL27"/>
<dbReference type="Proteomes" id="UP000241426">
    <property type="component" value="Unassembled WGS sequence"/>
</dbReference>
<dbReference type="EMBL" id="PYNF01000003">
    <property type="protein sequence ID" value="PSV00412.1"/>
    <property type="molecule type" value="Genomic_DNA"/>
</dbReference>
<gene>
    <name evidence="1" type="ORF">C9J27_04590</name>
</gene>
<reference evidence="1 2" key="1">
    <citation type="submission" date="2018-01" db="EMBL/GenBank/DDBJ databases">
        <title>Whole genome sequencing of Histamine producing bacteria.</title>
        <authorList>
            <person name="Butler K."/>
        </authorList>
    </citation>
    <scope>NUCLEOTIDE SEQUENCE [LARGE SCALE GENOMIC DNA]</scope>
    <source>
        <strain evidence="1 2">FS-7.2</strain>
    </source>
</reference>